<comment type="caution">
    <text evidence="2">The sequence shown here is derived from an EMBL/GenBank/DDBJ whole genome shotgun (WGS) entry which is preliminary data.</text>
</comment>
<dbReference type="Proteomes" id="UP000749293">
    <property type="component" value="Unassembled WGS sequence"/>
</dbReference>
<keyword evidence="3" id="KW-1185">Reference proteome</keyword>
<protein>
    <recommendedName>
        <fullName evidence="4">Flavin-nucleotide-binding protein</fullName>
    </recommendedName>
</protein>
<evidence type="ECO:0000313" key="3">
    <source>
        <dbReference type="Proteomes" id="UP000749293"/>
    </source>
</evidence>
<dbReference type="Gene3D" id="2.30.110.10">
    <property type="entry name" value="Electron Transport, Fmn-binding Protein, Chain A"/>
    <property type="match status" value="1"/>
</dbReference>
<evidence type="ECO:0000256" key="1">
    <source>
        <dbReference type="SAM" id="MobiDB-lite"/>
    </source>
</evidence>
<dbReference type="RefSeq" id="XP_035320927.1">
    <property type="nucleotide sequence ID" value="XM_035469232.1"/>
</dbReference>
<evidence type="ECO:0008006" key="4">
    <source>
        <dbReference type="Google" id="ProtNLM"/>
    </source>
</evidence>
<sequence length="257" mass="28352">MPDYMMEPAYLRRNINQGTYDIESVKAVFDDSFIAHVSYVDNGLPACMPMIALVSEEDGGSGECVIHLHGHPRTRIVELVRESSREDRQPSDPVRVCITATKVDGLVLSSAPNGHSLNYRSATIHGTCSAVLDKAVKRRVMRDVTNHIVANRWEEVNPVASFQVSLVYVVRVRIDSMSVKSRTGPPGIQPRNEEADGPDVEPKAWAGVVPVWEQLGSPVDSRLTPGAEVSDNLAGYIRDRNARMKEYAERVSQPDSG</sequence>
<dbReference type="PANTHER" id="PTHR34071:SF2">
    <property type="entry name" value="FLAVIN-NUCLEOTIDE-BINDING PROTEIN"/>
    <property type="match status" value="1"/>
</dbReference>
<dbReference type="InterPro" id="IPR024747">
    <property type="entry name" value="Pyridox_Oxase-rel"/>
</dbReference>
<name>A0A9P4YUG6_9HYPO</name>
<evidence type="ECO:0000313" key="2">
    <source>
        <dbReference type="EMBL" id="KAF4122275.1"/>
    </source>
</evidence>
<dbReference type="InterPro" id="IPR012349">
    <property type="entry name" value="Split_barrel_FMN-bd"/>
</dbReference>
<accession>A0A9P4YUG6</accession>
<proteinExistence type="predicted"/>
<dbReference type="SUPFAM" id="SSF50475">
    <property type="entry name" value="FMN-binding split barrel"/>
    <property type="match status" value="1"/>
</dbReference>
<feature type="region of interest" description="Disordered" evidence="1">
    <location>
        <begin position="179"/>
        <end position="200"/>
    </location>
</feature>
<dbReference type="AlphaFoldDB" id="A0A9P4YUG6"/>
<gene>
    <name evidence="2" type="ORF">GMORB2_7267</name>
</gene>
<organism evidence="2 3">
    <name type="scientific">Geosmithia morbida</name>
    <dbReference type="NCBI Taxonomy" id="1094350"/>
    <lineage>
        <taxon>Eukaryota</taxon>
        <taxon>Fungi</taxon>
        <taxon>Dikarya</taxon>
        <taxon>Ascomycota</taxon>
        <taxon>Pezizomycotina</taxon>
        <taxon>Sordariomycetes</taxon>
        <taxon>Hypocreomycetidae</taxon>
        <taxon>Hypocreales</taxon>
        <taxon>Bionectriaceae</taxon>
        <taxon>Geosmithia</taxon>
    </lineage>
</organism>
<dbReference type="EMBL" id="JAANYQ010000009">
    <property type="protein sequence ID" value="KAF4122275.1"/>
    <property type="molecule type" value="Genomic_DNA"/>
</dbReference>
<reference evidence="2" key="1">
    <citation type="submission" date="2020-03" db="EMBL/GenBank/DDBJ databases">
        <title>Site-based positive gene gene selection in Geosmithia morbida across the United States reveals a broad range of putative effectors and factors for local host and environmental adapation.</title>
        <authorList>
            <person name="Onufrak A."/>
            <person name="Murdoch R.W."/>
            <person name="Gazis R."/>
            <person name="Huff M."/>
            <person name="Staton M."/>
            <person name="Klingeman W."/>
            <person name="Hadziabdic D."/>
        </authorList>
    </citation>
    <scope>NUCLEOTIDE SEQUENCE</scope>
    <source>
        <strain evidence="2">1262</strain>
    </source>
</reference>
<dbReference type="GeneID" id="55973490"/>
<dbReference type="Pfam" id="PF12900">
    <property type="entry name" value="Pyridox_ox_2"/>
    <property type="match status" value="1"/>
</dbReference>
<dbReference type="PANTHER" id="PTHR34071">
    <property type="entry name" value="5-NITROIMIDAZOLE ANTIBIOTICS RESISTANCE PROTEIN, NIMA-FAMILY-RELATED PROTEIN-RELATED"/>
    <property type="match status" value="1"/>
</dbReference>
<dbReference type="OrthoDB" id="444432at2759"/>